<dbReference type="SUPFAM" id="SSF48452">
    <property type="entry name" value="TPR-like"/>
    <property type="match status" value="1"/>
</dbReference>
<sequence length="982" mass="111474">MKKIIQIVFLFCAFITFTKSNAQNSGIPKLEIQSKEYKNSVALESMQINVEIFGNLAKTTSTLVFKNNSNRVLEGNLTFPLPENTTVSSYAIDINGKLRNAVPVPKERATEVFESIQKRNVDPGIIEKVEGNNFKTRISPIPANGIRTIQIAYYQELNLENNNYQYHLPLDSSEKIGKFDLTVKVFQASEKPKLIESPDRTFTFSENSNVYEASLSKTDFSISKSLTIQLPKAENKIEAFTQKNTDGSMYFYANTIINSKSEPKIWSNNLGIIWDNSLSGLKRNHTKELELLGKIIQQQNNLTIEVVLLNIQLEKGKTFQIKNGEWSELKNYLEKTVYDGATNYAVINPSKLTANEYLMFSDGISTFGPNQFKSNKPIYTIGSAATSNFGVLNNIAQKNLGKFINLSEMSVEKAYQKINENNLQFIGVKDKNITEVYPPIGTEIEKEFAVTGICPSSLNTIILEFGRNGKVLFTKEIDLKNASKTFEISKVWAQNKVNYLEQNPDENKEDILEIGNQFGIVTSNTSLIVLEDVYDYVRYKINPPDELKVEYDQIVKNNRDNIANENKNLVDAAIQTTEDLKKWWNTDYSKNKKKYPVPAKEIGPTGNQALRMMAVQNEAPQADMIAAVEAAEEQASSSSQVARTVQNESVATMDAVVMESAGSSDRKKESKPNRNYVPEIKTFDIKSDKDYVKLIETSKSPYETYLELRETYQETPSFYYDVATYFIQQKDKETGTKILSSIAELGLENAELYKLLAYKLKELEMYETELFIAEKVLKSRPFDAQSHRDYALALQDNKRYQEALGHLYQTITNSYDAEFSRRNKNISEILIPEINNLISLYGNNLDLSKIDKRMIADIPVDIRVVINWNKDNTDIDLWIEDPNGETCYYGSPTTQIGGRMSNDITQGFGPEQFMLKKAVKGKYKIKTNFFGENQMSLSGPTTISAEIYLMYSSGKEIRSLITFQNNKPDRGDDKILIGEFEF</sequence>
<dbReference type="InterPro" id="IPR013694">
    <property type="entry name" value="VIT"/>
</dbReference>
<organism evidence="3 4">
    <name type="scientific">Paenimyroides tangerinum</name>
    <dbReference type="NCBI Taxonomy" id="2488728"/>
    <lineage>
        <taxon>Bacteria</taxon>
        <taxon>Pseudomonadati</taxon>
        <taxon>Bacteroidota</taxon>
        <taxon>Flavobacteriia</taxon>
        <taxon>Flavobacteriales</taxon>
        <taxon>Flavobacteriaceae</taxon>
        <taxon>Paenimyroides</taxon>
    </lineage>
</organism>
<feature type="chain" id="PRO_5018211201" description="VIT domain-containing protein" evidence="1">
    <location>
        <begin position="23"/>
        <end position="982"/>
    </location>
</feature>
<evidence type="ECO:0000313" key="4">
    <source>
        <dbReference type="Proteomes" id="UP000275719"/>
    </source>
</evidence>
<gene>
    <name evidence="3" type="ORF">EG240_05580</name>
</gene>
<accession>A0A3P3W9J4</accession>
<feature type="domain" description="VIT" evidence="2">
    <location>
        <begin position="27"/>
        <end position="155"/>
    </location>
</feature>
<reference evidence="3 4" key="1">
    <citation type="submission" date="2018-11" db="EMBL/GenBank/DDBJ databases">
        <title>Flavobacterium sp. nov., YIM 102701-2 draft genome.</title>
        <authorList>
            <person name="Li G."/>
            <person name="Jiang Y."/>
        </authorList>
    </citation>
    <scope>NUCLEOTIDE SEQUENCE [LARGE SCALE GENOMIC DNA]</scope>
    <source>
        <strain evidence="3 4">YIM 102701-2</strain>
    </source>
</reference>
<dbReference type="PANTHER" id="PTHR45737">
    <property type="entry name" value="VON WILLEBRAND FACTOR A DOMAIN-CONTAINING PROTEIN 5A"/>
    <property type="match status" value="1"/>
</dbReference>
<dbReference type="PANTHER" id="PTHR45737:SF6">
    <property type="entry name" value="VON WILLEBRAND FACTOR A DOMAIN-CONTAINING PROTEIN 5A"/>
    <property type="match status" value="1"/>
</dbReference>
<evidence type="ECO:0000259" key="2">
    <source>
        <dbReference type="PROSITE" id="PS51468"/>
    </source>
</evidence>
<dbReference type="InterPro" id="IPR011990">
    <property type="entry name" value="TPR-like_helical_dom_sf"/>
</dbReference>
<evidence type="ECO:0000256" key="1">
    <source>
        <dbReference type="SAM" id="SignalP"/>
    </source>
</evidence>
<dbReference type="Proteomes" id="UP000275719">
    <property type="component" value="Unassembled WGS sequence"/>
</dbReference>
<dbReference type="AlphaFoldDB" id="A0A3P3W9J4"/>
<comment type="caution">
    <text evidence="3">The sequence shown here is derived from an EMBL/GenBank/DDBJ whole genome shotgun (WGS) entry which is preliminary data.</text>
</comment>
<dbReference type="Pfam" id="PF09906">
    <property type="entry name" value="DUF2135"/>
    <property type="match status" value="1"/>
</dbReference>
<protein>
    <recommendedName>
        <fullName evidence="2">VIT domain-containing protein</fullName>
    </recommendedName>
</protein>
<keyword evidence="4" id="KW-1185">Reference proteome</keyword>
<dbReference type="Pfam" id="PF08487">
    <property type="entry name" value="VIT"/>
    <property type="match status" value="1"/>
</dbReference>
<feature type="signal peptide" evidence="1">
    <location>
        <begin position="1"/>
        <end position="22"/>
    </location>
</feature>
<name>A0A3P3W9J4_9FLAO</name>
<dbReference type="OrthoDB" id="266279at2"/>
<dbReference type="RefSeq" id="WP_125018324.1">
    <property type="nucleotide sequence ID" value="NZ_RQVQ01000009.1"/>
</dbReference>
<dbReference type="EMBL" id="RQVQ01000009">
    <property type="protein sequence ID" value="RRJ91670.1"/>
    <property type="molecule type" value="Genomic_DNA"/>
</dbReference>
<dbReference type="PROSITE" id="PS51468">
    <property type="entry name" value="VIT"/>
    <property type="match status" value="1"/>
</dbReference>
<keyword evidence="1" id="KW-0732">Signal</keyword>
<proteinExistence type="predicted"/>
<evidence type="ECO:0000313" key="3">
    <source>
        <dbReference type="EMBL" id="RRJ91670.1"/>
    </source>
</evidence>
<dbReference type="InterPro" id="IPR019220">
    <property type="entry name" value="DUF2135"/>
</dbReference>
<dbReference type="Gene3D" id="1.25.40.10">
    <property type="entry name" value="Tetratricopeptide repeat domain"/>
    <property type="match status" value="1"/>
</dbReference>